<feature type="compositionally biased region" description="Basic and acidic residues" evidence="1">
    <location>
        <begin position="559"/>
        <end position="569"/>
    </location>
</feature>
<feature type="region of interest" description="Disordered" evidence="1">
    <location>
        <begin position="260"/>
        <end position="284"/>
    </location>
</feature>
<feature type="region of interest" description="Disordered" evidence="1">
    <location>
        <begin position="1"/>
        <end position="81"/>
    </location>
</feature>
<gene>
    <name evidence="2" type="ORF">EA473_12190</name>
</gene>
<evidence type="ECO:0000256" key="1">
    <source>
        <dbReference type="SAM" id="MobiDB-lite"/>
    </source>
</evidence>
<organism evidence="2 3">
    <name type="scientific">Natrarchaeobius chitinivorans</name>
    <dbReference type="NCBI Taxonomy" id="1679083"/>
    <lineage>
        <taxon>Archaea</taxon>
        <taxon>Methanobacteriati</taxon>
        <taxon>Methanobacteriota</taxon>
        <taxon>Stenosarchaea group</taxon>
        <taxon>Halobacteria</taxon>
        <taxon>Halobacteriales</taxon>
        <taxon>Natrialbaceae</taxon>
        <taxon>Natrarchaeobius</taxon>
    </lineage>
</organism>
<evidence type="ECO:0000313" key="2">
    <source>
        <dbReference type="EMBL" id="RQG94449.1"/>
    </source>
</evidence>
<dbReference type="EMBL" id="REGA01000009">
    <property type="protein sequence ID" value="RQG94449.1"/>
    <property type="molecule type" value="Genomic_DNA"/>
</dbReference>
<dbReference type="AlphaFoldDB" id="A0A3N6P7L0"/>
<reference evidence="2 3" key="1">
    <citation type="submission" date="2018-10" db="EMBL/GenBank/DDBJ databases">
        <title>Natrarchaeobius chitinivorans gen. nov., sp. nov., and Natrarchaeobius haloalkaliphilus sp. nov., alkaliphilic, chitin-utilizing haloarchaea from hypersaline alkaline lakes.</title>
        <authorList>
            <person name="Sorokin D.Y."/>
            <person name="Elcheninov A.G."/>
            <person name="Kostrikina N.A."/>
            <person name="Bale N.J."/>
            <person name="Sinninghe Damste J.S."/>
            <person name="Khijniak T.V."/>
            <person name="Kublanov I.V."/>
            <person name="Toshchakov S.V."/>
        </authorList>
    </citation>
    <scope>NUCLEOTIDE SEQUENCE [LARGE SCALE GENOMIC DNA]</scope>
    <source>
        <strain evidence="2 3">AArcht4T</strain>
    </source>
</reference>
<proteinExistence type="predicted"/>
<feature type="compositionally biased region" description="Acidic residues" evidence="1">
    <location>
        <begin position="548"/>
        <end position="558"/>
    </location>
</feature>
<feature type="region of interest" description="Disordered" evidence="1">
    <location>
        <begin position="314"/>
        <end position="374"/>
    </location>
</feature>
<feature type="compositionally biased region" description="Basic and acidic residues" evidence="1">
    <location>
        <begin position="337"/>
        <end position="356"/>
    </location>
</feature>
<accession>A0A3N6P7L0</accession>
<protein>
    <submittedName>
        <fullName evidence="2">Uncharacterized protein</fullName>
    </submittedName>
</protein>
<feature type="region of interest" description="Disordered" evidence="1">
    <location>
        <begin position="762"/>
        <end position="803"/>
    </location>
</feature>
<feature type="region of interest" description="Disordered" evidence="1">
    <location>
        <begin position="529"/>
        <end position="569"/>
    </location>
</feature>
<name>A0A3N6P7L0_NATCH</name>
<dbReference type="Proteomes" id="UP000282323">
    <property type="component" value="Unassembled WGS sequence"/>
</dbReference>
<dbReference type="RefSeq" id="WP_124195888.1">
    <property type="nucleotide sequence ID" value="NZ_REGA01000009.1"/>
</dbReference>
<feature type="compositionally biased region" description="Low complexity" evidence="1">
    <location>
        <begin position="261"/>
        <end position="280"/>
    </location>
</feature>
<feature type="compositionally biased region" description="Basic and acidic residues" evidence="1">
    <location>
        <begin position="768"/>
        <end position="790"/>
    </location>
</feature>
<sequence>MSNTGDAGKETVATESDARTSSGTGSPGSKERREKRDEMPEKQSDETDGSGTENAPRPDRSGNELKAAETASSDAGAVEPSVLADEVVRFTTAATPAPSERVIRVPRGESELVSKLRTVEERTRMGAIATRFGQSGAFVDDVNDLGTPIAAFQTALESDDAETISEVERTVQEVFDAMPAEIVDETTHQRARRRLEDTFVALAVSPELGSRAVDQRTVADAIRLFEVIETAAGRGSQPELTDVVSAGMERPVALVDDLFASTDSGSSPTESEGETEPSTGNASGDIESAVEELRSVSRSIDQLNRVAFDREAVADVEPARDDDSSDGDSSDDGSTGFRERVTRARQHRTVDTADASRRRRGNRNDANADDDDDRALEVTVDDAQVLDRSRLTIGDLETDLELSDAVKTQIETVEPEIDDARIGSTVETLKRRERALATDVLEEGVGSLTTEMVQVGDTFYPISERAQEFSFRETDVPDGATQSLFPAGSDTLSSPFVDVLGVSDLNLVRQNLERYELGEISHIENVLQGESKERTHRRKRRTEHETESESETVEEGEDHLETTDRYELQRETVETVREQSSLASGYESSGTARIMVGIGPKVETESYVDASSASSSELRDRTAQQFARDVVQRSVNRIKTKIRERERSRIVQETEETNAHGIDNADGSGHVTGIYRWVEKIYREQVYNYGNRVMLELTVPEPAAFYRHALTSNDEVDVTVEKPRKPFFIDYDAQEIRELRPEDLDRSNYQWYATEYGVSDVSPPPEEYQVRGDSLKREHDEVPDTDERTYDQFSLTSPDGYRPERVEVRTNPFSARSDEYVDDLYDVDGERGYELQVTVGTGRHTVSSVFSQTRSFRGTIDVPEVQQNADELPVTVSRRYTHEFALHLLLVSRRSDSLVAEWQLETYDAIVRAYERKKSAYEDAVAAAEYEGVIDTFGDAPNPGRTSEIVTDELKRGSITLLQGSEIDEDPIADGPNGYPGVDFSGLAGATDTIQFFEDAFEWEHMRYEFHPYYWTDRDRWVSLQDADDTDPEFARFLRAGVATVTLPVKPGYNRDVLNYLQSNGDEYTFDPDADEIWHPELVGTLEEIEELEADDDSWEAETPVGEPWLVSVPTSLVKLQETAELPTLDSETGPGENGD</sequence>
<evidence type="ECO:0000313" key="3">
    <source>
        <dbReference type="Proteomes" id="UP000282323"/>
    </source>
</evidence>
<feature type="compositionally biased region" description="Basic and acidic residues" evidence="1">
    <location>
        <begin position="29"/>
        <end position="45"/>
    </location>
</feature>
<feature type="compositionally biased region" description="Basic and acidic residues" evidence="1">
    <location>
        <begin position="56"/>
        <end position="67"/>
    </location>
</feature>
<comment type="caution">
    <text evidence="2">The sequence shown here is derived from an EMBL/GenBank/DDBJ whole genome shotgun (WGS) entry which is preliminary data.</text>
</comment>
<keyword evidence="3" id="KW-1185">Reference proteome</keyword>
<dbReference type="OrthoDB" id="372310at2157"/>